<evidence type="ECO:0000313" key="5">
    <source>
        <dbReference type="Proteomes" id="UP000824469"/>
    </source>
</evidence>
<feature type="binding site" evidence="2">
    <location>
        <begin position="17"/>
        <end position="19"/>
    </location>
    <ligand>
        <name>substrate</name>
    </ligand>
</feature>
<dbReference type="PANTHER" id="PTHR31573:SF1">
    <property type="entry name" value="DNA OXIDATIVE DEMETHYLASE ALKBH2"/>
    <property type="match status" value="1"/>
</dbReference>
<dbReference type="GO" id="GO:0051747">
    <property type="term" value="F:cytosine C-5 DNA demethylase activity"/>
    <property type="evidence" value="ECO:0007669"/>
    <property type="project" value="TreeGrafter"/>
</dbReference>
<sequence length="143" mass="16071">MQPRETCYVAKDGLPTYRYSGYEPAIYSWDDYAPLKDILKAVYDVLPGTTFNSLLLNRYKHGADYVGWHSDNEILYGPTPTIASVTFGAERDFLMRKKTTKTLKGKGTNALNIGIHITENRNTNGSESEIQKVITNLSWISAS</sequence>
<evidence type="ECO:0000256" key="2">
    <source>
        <dbReference type="PIRSR" id="PIRSR632852-1"/>
    </source>
</evidence>
<comment type="caution">
    <text evidence="4">The sequence shown here is derived from an EMBL/GenBank/DDBJ whole genome shotgun (WGS) entry which is preliminary data.</text>
</comment>
<dbReference type="GO" id="GO:0006307">
    <property type="term" value="P:DNA alkylation repair"/>
    <property type="evidence" value="ECO:0007669"/>
    <property type="project" value="TreeGrafter"/>
</dbReference>
<dbReference type="GO" id="GO:0035516">
    <property type="term" value="F:broad specificity oxidative DNA demethylase activity"/>
    <property type="evidence" value="ECO:0007669"/>
    <property type="project" value="TreeGrafter"/>
</dbReference>
<dbReference type="Gene3D" id="2.60.120.590">
    <property type="entry name" value="Alpha-ketoglutarate-dependent dioxygenase AlkB-like"/>
    <property type="match status" value="1"/>
</dbReference>
<dbReference type="SUPFAM" id="SSF51197">
    <property type="entry name" value="Clavaminate synthase-like"/>
    <property type="match status" value="1"/>
</dbReference>
<dbReference type="SMR" id="A0AA38LAW1"/>
<dbReference type="AlphaFoldDB" id="A0AA38LAW1"/>
<name>A0AA38LAW1_TAXCH</name>
<gene>
    <name evidence="4" type="ORF">KI387_020253</name>
</gene>
<protein>
    <recommendedName>
        <fullName evidence="3">Alpha-ketoglutarate-dependent dioxygenase AlkB-like domain-containing protein</fullName>
    </recommendedName>
</protein>
<dbReference type="InterPro" id="IPR032852">
    <property type="entry name" value="ALKBH2"/>
</dbReference>
<dbReference type="EMBL" id="JAHRHJ020000004">
    <property type="protein sequence ID" value="KAH9318484.1"/>
    <property type="molecule type" value="Genomic_DNA"/>
</dbReference>
<feature type="binding site" evidence="2">
    <location>
        <position position="69"/>
    </location>
    <ligand>
        <name>2-oxoglutarate</name>
        <dbReference type="ChEBI" id="CHEBI:16810"/>
    </ligand>
</feature>
<feature type="binding site" evidence="2">
    <location>
        <position position="59"/>
    </location>
    <ligand>
        <name>2-oxoglutarate</name>
        <dbReference type="ChEBI" id="CHEBI:16810"/>
    </ligand>
</feature>
<reference evidence="4 5" key="1">
    <citation type="journal article" date="2021" name="Nat. Plants">
        <title>The Taxus genome provides insights into paclitaxel biosynthesis.</title>
        <authorList>
            <person name="Xiong X."/>
            <person name="Gou J."/>
            <person name="Liao Q."/>
            <person name="Li Y."/>
            <person name="Zhou Q."/>
            <person name="Bi G."/>
            <person name="Li C."/>
            <person name="Du R."/>
            <person name="Wang X."/>
            <person name="Sun T."/>
            <person name="Guo L."/>
            <person name="Liang H."/>
            <person name="Lu P."/>
            <person name="Wu Y."/>
            <person name="Zhang Z."/>
            <person name="Ro D.K."/>
            <person name="Shang Y."/>
            <person name="Huang S."/>
            <person name="Yan J."/>
        </authorList>
    </citation>
    <scope>NUCLEOTIDE SEQUENCE [LARGE SCALE GENOMIC DNA]</scope>
    <source>
        <strain evidence="4">Ta-2019</strain>
    </source>
</reference>
<keyword evidence="5" id="KW-1185">Reference proteome</keyword>
<feature type="binding site" evidence="2">
    <location>
        <position position="57"/>
    </location>
    <ligand>
        <name>2-oxoglutarate</name>
        <dbReference type="ChEBI" id="CHEBI:16810"/>
    </ligand>
</feature>
<feature type="domain" description="Alpha-ketoglutarate-dependent dioxygenase AlkB-like" evidence="3">
    <location>
        <begin position="9"/>
        <end position="102"/>
    </location>
</feature>
<dbReference type="GO" id="GO:0008198">
    <property type="term" value="F:ferrous iron binding"/>
    <property type="evidence" value="ECO:0007669"/>
    <property type="project" value="TreeGrafter"/>
</dbReference>
<accession>A0AA38LAW1</accession>
<organism evidence="4 5">
    <name type="scientific">Taxus chinensis</name>
    <name type="common">Chinese yew</name>
    <name type="synonym">Taxus wallichiana var. chinensis</name>
    <dbReference type="NCBI Taxonomy" id="29808"/>
    <lineage>
        <taxon>Eukaryota</taxon>
        <taxon>Viridiplantae</taxon>
        <taxon>Streptophyta</taxon>
        <taxon>Embryophyta</taxon>
        <taxon>Tracheophyta</taxon>
        <taxon>Spermatophyta</taxon>
        <taxon>Pinopsida</taxon>
        <taxon>Pinidae</taxon>
        <taxon>Conifers II</taxon>
        <taxon>Cupressales</taxon>
        <taxon>Taxaceae</taxon>
        <taxon>Taxus</taxon>
    </lineage>
</organism>
<evidence type="ECO:0000259" key="3">
    <source>
        <dbReference type="Pfam" id="PF13532"/>
    </source>
</evidence>
<dbReference type="InterPro" id="IPR027450">
    <property type="entry name" value="AlkB-like"/>
</dbReference>
<dbReference type="Proteomes" id="UP000824469">
    <property type="component" value="Unassembled WGS sequence"/>
</dbReference>
<dbReference type="PANTHER" id="PTHR31573">
    <property type="entry name" value="ALPHA-KETOGLUTARATE-DEPENDENT DIOXYGENASE ALKB HOMOLOG 2"/>
    <property type="match status" value="1"/>
</dbReference>
<proteinExistence type="inferred from homology"/>
<comment type="similarity">
    <text evidence="1">Belongs to the alkB family.</text>
</comment>
<dbReference type="Pfam" id="PF13532">
    <property type="entry name" value="2OG-FeII_Oxy_2"/>
    <property type="match status" value="1"/>
</dbReference>
<dbReference type="InterPro" id="IPR037151">
    <property type="entry name" value="AlkB-like_sf"/>
</dbReference>
<feature type="non-terminal residue" evidence="4">
    <location>
        <position position="143"/>
    </location>
</feature>
<evidence type="ECO:0000256" key="1">
    <source>
        <dbReference type="ARBA" id="ARBA00007879"/>
    </source>
</evidence>
<evidence type="ECO:0000313" key="4">
    <source>
        <dbReference type="EMBL" id="KAH9318484.1"/>
    </source>
</evidence>